<keyword evidence="8 11" id="KW-0028">Amino-acid biosynthesis</keyword>
<comment type="pathway">
    <text evidence="3">Amino-acid biosynthesis; L-histidine biosynthesis; L-histidine from 5-phospho-alpha-D-ribose 1-diphosphate: step 4/9.</text>
</comment>
<dbReference type="EC" id="5.3.1.16" evidence="5"/>
<evidence type="ECO:0000313" key="12">
    <source>
        <dbReference type="EMBL" id="ALU30278.1"/>
    </source>
</evidence>
<dbReference type="InterPro" id="IPR023016">
    <property type="entry name" value="HisA/PriA"/>
</dbReference>
<dbReference type="GO" id="GO:0000105">
    <property type="term" value="P:L-histidine biosynthetic process"/>
    <property type="evidence" value="ECO:0007669"/>
    <property type="project" value="UniProtKB-UniPathway"/>
</dbReference>
<dbReference type="AlphaFoldDB" id="A0A0U3FUJ6"/>
<organism evidence="13 14">
    <name type="scientific">Sulfolobus acidocaldarius</name>
    <dbReference type="NCBI Taxonomy" id="2285"/>
    <lineage>
        <taxon>Archaea</taxon>
        <taxon>Thermoproteota</taxon>
        <taxon>Thermoprotei</taxon>
        <taxon>Sulfolobales</taxon>
        <taxon>Sulfolobaceae</taxon>
        <taxon>Sulfolobus</taxon>
    </lineage>
</organism>
<dbReference type="Pfam" id="PF00977">
    <property type="entry name" value="His_biosynth"/>
    <property type="match status" value="1"/>
</dbReference>
<evidence type="ECO:0000256" key="11">
    <source>
        <dbReference type="RuleBase" id="RU003657"/>
    </source>
</evidence>
<evidence type="ECO:0000313" key="13">
    <source>
        <dbReference type="EMBL" id="ALU30995.1"/>
    </source>
</evidence>
<dbReference type="EMBL" id="CP013694">
    <property type="protein sequence ID" value="ALU30278.1"/>
    <property type="molecule type" value="Genomic_DNA"/>
</dbReference>
<keyword evidence="7" id="KW-0963">Cytoplasm</keyword>
<dbReference type="PANTHER" id="PTHR43090">
    <property type="entry name" value="1-(5-PHOSPHORIBOSYL)-5-[(5-PHOSPHORIBOSYLAMINO)METHYLIDENEAMINO] IMIDAZOLE-4-CARBOXAMIDE ISOMERASE"/>
    <property type="match status" value="1"/>
</dbReference>
<evidence type="ECO:0000256" key="6">
    <source>
        <dbReference type="ARBA" id="ARBA00018464"/>
    </source>
</evidence>
<dbReference type="RefSeq" id="WP_011278391.1">
    <property type="nucleotide sequence ID" value="NZ_BHWZ01000003.1"/>
</dbReference>
<dbReference type="GO" id="GO:0005737">
    <property type="term" value="C:cytoplasm"/>
    <property type="evidence" value="ECO:0007669"/>
    <property type="project" value="UniProtKB-SubCell"/>
</dbReference>
<dbReference type="InterPro" id="IPR044524">
    <property type="entry name" value="Isoase_HisA-like"/>
</dbReference>
<dbReference type="GO" id="GO:0003949">
    <property type="term" value="F:1-(5-phosphoribosyl)-5-[(5-phosphoribosylamino)methylideneamino]imidazole-4-carboxamide isomerase activity"/>
    <property type="evidence" value="ECO:0007669"/>
    <property type="project" value="UniProtKB-EC"/>
</dbReference>
<evidence type="ECO:0000256" key="3">
    <source>
        <dbReference type="ARBA" id="ARBA00005133"/>
    </source>
</evidence>
<dbReference type="SUPFAM" id="SSF51366">
    <property type="entry name" value="Ribulose-phoshate binding barrel"/>
    <property type="match status" value="1"/>
</dbReference>
<dbReference type="STRING" id="1435377.SUSAZ_07450"/>
<dbReference type="Proteomes" id="UP000060043">
    <property type="component" value="Chromosome"/>
</dbReference>
<evidence type="ECO:0000313" key="14">
    <source>
        <dbReference type="Proteomes" id="UP000060043"/>
    </source>
</evidence>
<dbReference type="PANTHER" id="PTHR43090:SF2">
    <property type="entry name" value="1-(5-PHOSPHORIBOSYL)-5-[(5-PHOSPHORIBOSYLAMINO)METHYLIDENEAMINO] IMIDAZOLE-4-CARBOXAMIDE ISOMERASE"/>
    <property type="match status" value="1"/>
</dbReference>
<reference evidence="14 15" key="1">
    <citation type="submission" date="2015-12" db="EMBL/GenBank/DDBJ databases">
        <title>A stable core within a dynamic pangenome in Sulfolobus acidocaldarius.</title>
        <authorList>
            <person name="Anderson R."/>
            <person name="Kouris A."/>
            <person name="Seward C."/>
            <person name="Campbell K."/>
            <person name="Whitaker R."/>
        </authorList>
    </citation>
    <scope>NUCLEOTIDE SEQUENCE [LARGE SCALE GENOMIC DNA]</scope>
    <source>
        <strain evidence="12 15">GG12-C01-09</strain>
        <strain evidence="13 14">NG05B_CO5_07</strain>
    </source>
</reference>
<dbReference type="Proteomes" id="UP000065473">
    <property type="component" value="Chromosome"/>
</dbReference>
<dbReference type="PaxDb" id="1435377-SUSAZ_07450"/>
<name>A0A0U3FUJ6_9CREN</name>
<evidence type="ECO:0000313" key="15">
    <source>
        <dbReference type="Proteomes" id="UP000065473"/>
    </source>
</evidence>
<accession>A0A0U3FUJ6</accession>
<dbReference type="Gene3D" id="3.20.20.70">
    <property type="entry name" value="Aldolase class I"/>
    <property type="match status" value="1"/>
</dbReference>
<protein>
    <recommendedName>
        <fullName evidence="6">1-(5-phosphoribosyl)-5-[(5-phosphoribosylamino)methylideneamino] imidazole-4-carboxamide isomerase</fullName>
        <ecNumber evidence="5">5.3.1.16</ecNumber>
    </recommendedName>
</protein>
<dbReference type="OrthoDB" id="52866at2157"/>
<evidence type="ECO:0000256" key="9">
    <source>
        <dbReference type="ARBA" id="ARBA00023102"/>
    </source>
</evidence>
<evidence type="ECO:0000256" key="8">
    <source>
        <dbReference type="ARBA" id="ARBA00022605"/>
    </source>
</evidence>
<comment type="subcellular location">
    <subcellularLocation>
        <location evidence="2">Cytoplasm</location>
    </subcellularLocation>
</comment>
<dbReference type="GO" id="GO:0000162">
    <property type="term" value="P:L-tryptophan biosynthetic process"/>
    <property type="evidence" value="ECO:0007669"/>
    <property type="project" value="TreeGrafter"/>
</dbReference>
<evidence type="ECO:0000256" key="1">
    <source>
        <dbReference type="ARBA" id="ARBA00000901"/>
    </source>
</evidence>
<comment type="catalytic activity">
    <reaction evidence="1">
        <text>1-(5-phospho-beta-D-ribosyl)-5-[(5-phospho-beta-D-ribosylamino)methylideneamino]imidazole-4-carboxamide = 5-[(5-phospho-1-deoxy-D-ribulos-1-ylimino)methylamino]-1-(5-phospho-beta-D-ribosyl)imidazole-4-carboxamide</text>
        <dbReference type="Rhea" id="RHEA:15469"/>
        <dbReference type="ChEBI" id="CHEBI:58435"/>
        <dbReference type="ChEBI" id="CHEBI:58525"/>
        <dbReference type="EC" id="5.3.1.16"/>
    </reaction>
</comment>
<evidence type="ECO:0000256" key="4">
    <source>
        <dbReference type="ARBA" id="ARBA00009667"/>
    </source>
</evidence>
<dbReference type="InterPro" id="IPR006062">
    <property type="entry name" value="His_biosynth"/>
</dbReference>
<dbReference type="GeneID" id="14552069"/>
<gene>
    <name evidence="12" type="ORF">ATY89_10225</name>
    <name evidence="13" type="ORF">ATZ20_01780</name>
</gene>
<proteinExistence type="inferred from homology"/>
<dbReference type="CDD" id="cd04732">
    <property type="entry name" value="HisA"/>
    <property type="match status" value="1"/>
</dbReference>
<sequence>MKVMPSIDISNKVAVKRIRGKGGSGIILGDPLKIAKEIISEGYDAIHIVDLDAAEGLGDNKDIIKQICTLGFSWTQVGGGVRKLEIAKDILEYCSSIVVSTLPITNRQEYDKIISGVGVDKVFLSIDYDDNGYVLIKGWKEKSVKVSDLLDLESGGVIFTYIPNEGTKGGIDNNVVEYVKSVKKIKEYAGGIGSLDDLLKLKSFGFDYSIIGMSFYNGTLRGIRFV</sequence>
<dbReference type="EMBL" id="CP013695">
    <property type="protein sequence ID" value="ALU30995.1"/>
    <property type="molecule type" value="Genomic_DNA"/>
</dbReference>
<dbReference type="OMA" id="EWLHLVD"/>
<comment type="similarity">
    <text evidence="4 11">Belongs to the HisA/HisF family.</text>
</comment>
<dbReference type="InterPro" id="IPR011060">
    <property type="entry name" value="RibuloseP-bd_barrel"/>
</dbReference>
<keyword evidence="9 11" id="KW-0368">Histidine biosynthesis</keyword>
<keyword evidence="10 13" id="KW-0413">Isomerase</keyword>
<dbReference type="InterPro" id="IPR013785">
    <property type="entry name" value="Aldolase_TIM"/>
</dbReference>
<evidence type="ECO:0000256" key="7">
    <source>
        <dbReference type="ARBA" id="ARBA00022490"/>
    </source>
</evidence>
<dbReference type="UniPathway" id="UPA00031">
    <property type="reaction ID" value="UER00009"/>
</dbReference>
<dbReference type="NCBIfam" id="NF010113">
    <property type="entry name" value="PRK13586.1"/>
    <property type="match status" value="1"/>
</dbReference>
<evidence type="ECO:0000256" key="5">
    <source>
        <dbReference type="ARBA" id="ARBA00012550"/>
    </source>
</evidence>
<evidence type="ECO:0000256" key="10">
    <source>
        <dbReference type="ARBA" id="ARBA00023235"/>
    </source>
</evidence>
<evidence type="ECO:0000256" key="2">
    <source>
        <dbReference type="ARBA" id="ARBA00004496"/>
    </source>
</evidence>